<sequence>MSVVGSIPERSPPGARIIRVEAMLSKLDSIEDVLVEPSNLEYWLGRVTIISSGFVHSTRLTDRNYTSSRRSLPRGMFEVDRTSGWLTIGPAGSLDRMHLLPTDQLLVEVLAILQPTLSSGGYIKMCTINVSYKCKPRYCLDFKDFDLHWLKLI</sequence>
<dbReference type="EMBL" id="CAAALY010258691">
    <property type="protein sequence ID" value="VEL38703.1"/>
    <property type="molecule type" value="Genomic_DNA"/>
</dbReference>
<proteinExistence type="predicted"/>
<accession>A0A448XKC4</accession>
<dbReference type="AlphaFoldDB" id="A0A448XKC4"/>
<dbReference type="Proteomes" id="UP000784294">
    <property type="component" value="Unassembled WGS sequence"/>
</dbReference>
<name>A0A448XKC4_9PLAT</name>
<evidence type="ECO:0000313" key="2">
    <source>
        <dbReference type="Proteomes" id="UP000784294"/>
    </source>
</evidence>
<keyword evidence="2" id="KW-1185">Reference proteome</keyword>
<reference evidence="1" key="1">
    <citation type="submission" date="2018-11" db="EMBL/GenBank/DDBJ databases">
        <authorList>
            <consortium name="Pathogen Informatics"/>
        </authorList>
    </citation>
    <scope>NUCLEOTIDE SEQUENCE</scope>
</reference>
<gene>
    <name evidence="1" type="ORF">PXEA_LOCUS32143</name>
</gene>
<evidence type="ECO:0000313" key="1">
    <source>
        <dbReference type="EMBL" id="VEL38703.1"/>
    </source>
</evidence>
<comment type="caution">
    <text evidence="1">The sequence shown here is derived from an EMBL/GenBank/DDBJ whole genome shotgun (WGS) entry which is preliminary data.</text>
</comment>
<organism evidence="1 2">
    <name type="scientific">Protopolystoma xenopodis</name>
    <dbReference type="NCBI Taxonomy" id="117903"/>
    <lineage>
        <taxon>Eukaryota</taxon>
        <taxon>Metazoa</taxon>
        <taxon>Spiralia</taxon>
        <taxon>Lophotrochozoa</taxon>
        <taxon>Platyhelminthes</taxon>
        <taxon>Monogenea</taxon>
        <taxon>Polyopisthocotylea</taxon>
        <taxon>Polystomatidea</taxon>
        <taxon>Polystomatidae</taxon>
        <taxon>Protopolystoma</taxon>
    </lineage>
</organism>
<protein>
    <submittedName>
        <fullName evidence="1">Uncharacterized protein</fullName>
    </submittedName>
</protein>